<protein>
    <submittedName>
        <fullName evidence="4">NUDIX domain-containing protein</fullName>
    </submittedName>
</protein>
<proteinExistence type="predicted"/>
<name>A0ABT1N4J7_9GAMM</name>
<evidence type="ECO:0000313" key="5">
    <source>
        <dbReference type="Proteomes" id="UP001524460"/>
    </source>
</evidence>
<dbReference type="InterPro" id="IPR000086">
    <property type="entry name" value="NUDIX_hydrolase_dom"/>
</dbReference>
<dbReference type="Proteomes" id="UP001524460">
    <property type="component" value="Unassembled WGS sequence"/>
</dbReference>
<dbReference type="SUPFAM" id="SSF55811">
    <property type="entry name" value="Nudix"/>
    <property type="match status" value="1"/>
</dbReference>
<comment type="caution">
    <text evidence="4">The sequence shown here is derived from an EMBL/GenBank/DDBJ whole genome shotgun (WGS) entry which is preliminary data.</text>
</comment>
<dbReference type="RefSeq" id="WP_255043759.1">
    <property type="nucleotide sequence ID" value="NZ_JANEYT010000042.1"/>
</dbReference>
<keyword evidence="5" id="KW-1185">Reference proteome</keyword>
<organism evidence="4 5">
    <name type="scientific">Photobacterium pectinilyticum</name>
    <dbReference type="NCBI Taxonomy" id="2906793"/>
    <lineage>
        <taxon>Bacteria</taxon>
        <taxon>Pseudomonadati</taxon>
        <taxon>Pseudomonadota</taxon>
        <taxon>Gammaproteobacteria</taxon>
        <taxon>Vibrionales</taxon>
        <taxon>Vibrionaceae</taxon>
        <taxon>Photobacterium</taxon>
    </lineage>
</organism>
<accession>A0ABT1N4J7</accession>
<evidence type="ECO:0000313" key="4">
    <source>
        <dbReference type="EMBL" id="MCQ1059670.1"/>
    </source>
</evidence>
<keyword evidence="2" id="KW-0378">Hydrolase</keyword>
<evidence type="ECO:0000259" key="3">
    <source>
        <dbReference type="PROSITE" id="PS51462"/>
    </source>
</evidence>
<feature type="domain" description="Nudix hydrolase" evidence="3">
    <location>
        <begin position="2"/>
        <end position="128"/>
    </location>
</feature>
<gene>
    <name evidence="4" type="ORF">NHN17_16605</name>
</gene>
<dbReference type="PROSITE" id="PS51462">
    <property type="entry name" value="NUDIX"/>
    <property type="match status" value="1"/>
</dbReference>
<sequence>MNKVIDKLAWVFIRDGKLLTVRSKGKELFYLPGGKREAGESDKQALIREIKEELSVDLVADTMKYVEVFTAQADGKEQGVSVKLTCYTSDYKGELQPDAEIEELKFVDESNECICSIATIVALKWLGSRSLITVSNG</sequence>
<dbReference type="CDD" id="cd04690">
    <property type="entry name" value="NUDIX_Hydrolase"/>
    <property type="match status" value="1"/>
</dbReference>
<dbReference type="PANTHER" id="PTHR43046:SF14">
    <property type="entry name" value="MUTT_NUDIX FAMILY PROTEIN"/>
    <property type="match status" value="1"/>
</dbReference>
<dbReference type="PANTHER" id="PTHR43046">
    <property type="entry name" value="GDP-MANNOSE MANNOSYL HYDROLASE"/>
    <property type="match status" value="1"/>
</dbReference>
<reference evidence="4 5" key="1">
    <citation type="submission" date="2022-07" db="EMBL/GenBank/DDBJ databases">
        <title>Photobacterium pectinilyticum sp. nov., a marine bacterium isolated from surface seawater of Qingdao offshore.</title>
        <authorList>
            <person name="Wang X."/>
        </authorList>
    </citation>
    <scope>NUCLEOTIDE SEQUENCE [LARGE SCALE GENOMIC DNA]</scope>
    <source>
        <strain evidence="4 5">ZSDE20</strain>
    </source>
</reference>
<evidence type="ECO:0000256" key="2">
    <source>
        <dbReference type="ARBA" id="ARBA00022801"/>
    </source>
</evidence>
<evidence type="ECO:0000256" key="1">
    <source>
        <dbReference type="ARBA" id="ARBA00001946"/>
    </source>
</evidence>
<dbReference type="Pfam" id="PF00293">
    <property type="entry name" value="NUDIX"/>
    <property type="match status" value="1"/>
</dbReference>
<dbReference type="Gene3D" id="3.90.79.10">
    <property type="entry name" value="Nucleoside Triphosphate Pyrophosphohydrolase"/>
    <property type="match status" value="1"/>
</dbReference>
<dbReference type="InterPro" id="IPR015797">
    <property type="entry name" value="NUDIX_hydrolase-like_dom_sf"/>
</dbReference>
<dbReference type="EMBL" id="JANEYT010000042">
    <property type="protein sequence ID" value="MCQ1059670.1"/>
    <property type="molecule type" value="Genomic_DNA"/>
</dbReference>
<comment type="cofactor">
    <cofactor evidence="1">
        <name>Mg(2+)</name>
        <dbReference type="ChEBI" id="CHEBI:18420"/>
    </cofactor>
</comment>